<evidence type="ECO:0000313" key="1">
    <source>
        <dbReference type="EMBL" id="OZC11987.1"/>
    </source>
</evidence>
<reference evidence="1 2" key="1">
    <citation type="submission" date="2015-12" db="EMBL/GenBank/DDBJ databases">
        <title>Draft genome of the nematode, Onchocerca flexuosa.</title>
        <authorList>
            <person name="Mitreva M."/>
        </authorList>
    </citation>
    <scope>NUCLEOTIDE SEQUENCE [LARGE SCALE GENOMIC DNA]</scope>
    <source>
        <strain evidence="1">Red Deer</strain>
    </source>
</reference>
<organism evidence="3">
    <name type="scientific">Onchocerca flexuosa</name>
    <dbReference type="NCBI Taxonomy" id="387005"/>
    <lineage>
        <taxon>Eukaryota</taxon>
        <taxon>Metazoa</taxon>
        <taxon>Ecdysozoa</taxon>
        <taxon>Nematoda</taxon>
        <taxon>Chromadorea</taxon>
        <taxon>Rhabditida</taxon>
        <taxon>Spirurina</taxon>
        <taxon>Spiruromorpha</taxon>
        <taxon>Filarioidea</taxon>
        <taxon>Onchocercidae</taxon>
        <taxon>Onchocerca</taxon>
    </lineage>
</organism>
<dbReference type="WBParaSite" id="OFLC_0000417901-mRNA-1">
    <property type="protein sequence ID" value="OFLC_0000417901-mRNA-1"/>
    <property type="gene ID" value="OFLC_0000417901"/>
</dbReference>
<dbReference type="EMBL" id="KZ269979">
    <property type="protein sequence ID" value="OZC11987.1"/>
    <property type="molecule type" value="Genomic_DNA"/>
</dbReference>
<dbReference type="AlphaFoldDB" id="A0A183H9L8"/>
<evidence type="ECO:0000313" key="2">
    <source>
        <dbReference type="Proteomes" id="UP000242913"/>
    </source>
</evidence>
<protein>
    <submittedName>
        <fullName evidence="1 3">Uncharacterized protein</fullName>
    </submittedName>
</protein>
<accession>A0A183H9L8</accession>
<name>A0A183H9L8_9BILA</name>
<gene>
    <name evidence="1" type="ORF">X798_01168</name>
</gene>
<keyword evidence="2" id="KW-1185">Reference proteome</keyword>
<evidence type="ECO:0000313" key="3">
    <source>
        <dbReference type="WBParaSite" id="OFLC_0000417901-mRNA-1"/>
    </source>
</evidence>
<sequence length="88" mass="10364">MPVLSRIRTINTKGIRISLRFSPGIPRNTDVIVITGHSFLLGHRTLTRFFPPHRSLRCIRIFELVRFLRRQLALDIISDFDIVEKRPR</sequence>
<dbReference type="Proteomes" id="UP000242913">
    <property type="component" value="Unassembled WGS sequence"/>
</dbReference>
<reference evidence="3" key="2">
    <citation type="submission" date="2016-06" db="UniProtKB">
        <authorList>
            <consortium name="WormBaseParasite"/>
        </authorList>
    </citation>
    <scope>IDENTIFICATION</scope>
</reference>
<proteinExistence type="predicted"/>